<feature type="transmembrane region" description="Helical" evidence="1">
    <location>
        <begin position="191"/>
        <end position="220"/>
    </location>
</feature>
<dbReference type="Gene3D" id="1.20.1740.10">
    <property type="entry name" value="Amino acid/polyamine transporter I"/>
    <property type="match status" value="1"/>
</dbReference>
<keyword evidence="3" id="KW-1185">Reference proteome</keyword>
<gene>
    <name evidence="2" type="ORF">VA7868_01153</name>
</gene>
<feature type="transmembrane region" description="Helical" evidence="1">
    <location>
        <begin position="362"/>
        <end position="383"/>
    </location>
</feature>
<feature type="transmembrane region" description="Helical" evidence="1">
    <location>
        <begin position="21"/>
        <end position="40"/>
    </location>
</feature>
<accession>A0A1M5XHN2</accession>
<dbReference type="Proteomes" id="UP000184608">
    <property type="component" value="Unassembled WGS sequence"/>
</dbReference>
<protein>
    <recommendedName>
        <fullName evidence="4">Natural resistance-associated macrophage protein</fullName>
    </recommendedName>
</protein>
<dbReference type="OrthoDB" id="4858698at2"/>
<dbReference type="AlphaFoldDB" id="A0A1M5XHN2"/>
<dbReference type="EMBL" id="FQXZ01000012">
    <property type="protein sequence ID" value="SHH99142.1"/>
    <property type="molecule type" value="Genomic_DNA"/>
</dbReference>
<feature type="transmembrane region" description="Helical" evidence="1">
    <location>
        <begin position="292"/>
        <end position="317"/>
    </location>
</feature>
<feature type="transmembrane region" description="Helical" evidence="1">
    <location>
        <begin position="158"/>
        <end position="179"/>
    </location>
</feature>
<feature type="transmembrane region" description="Helical" evidence="1">
    <location>
        <begin position="338"/>
        <end position="356"/>
    </location>
</feature>
<sequence length="426" mass="46388">MENTASYPSDQGTPLSRLMKSLGPGIMMAAAAVGGSHLVASTKAGAIYGWQLALLILLVNLFKYPFFRAGIQYTMGTQKSLVQGYAGLGRFYLWIFMILTAISSVINTAALTLFSASLLGYFVPFELSGTILSAVVVATCLMILLAGHYKALDSMSKIIMTVLTITTLLAVIIAFGHPAETLPDAPSPSPWTLAAIGFLVVTMGWMPAPIEISTITSVWLKKQCQQQEVSAKSALFDFNVGYIGTAILAIIFLALGALLLHGTGTELSKSGIGFTHQLVGMYASTIGEWSRYLIAVVAFFCIFGSTITVIDGYSRVIDESYQLLRQQNQQQPDEKSNLVFWMLCVSVCALSILFFAKSALIPMLNFAMIMAFITTPFFALLNYILVTKTPLPEPLAVGPKLKYLSITGLIYLFGFLGIFIWWKLFL</sequence>
<keyword evidence="1" id="KW-1133">Transmembrane helix</keyword>
<evidence type="ECO:0000313" key="3">
    <source>
        <dbReference type="Proteomes" id="UP000184608"/>
    </source>
</evidence>
<proteinExistence type="predicted"/>
<reference evidence="2 3" key="1">
    <citation type="submission" date="2016-11" db="EMBL/GenBank/DDBJ databases">
        <authorList>
            <person name="Jaros S."/>
            <person name="Januszkiewicz K."/>
            <person name="Wedrychowicz H."/>
        </authorList>
    </citation>
    <scope>NUCLEOTIDE SEQUENCE [LARGE SCALE GENOMIC DNA]</scope>
    <source>
        <strain evidence="2 3">CECT 7868</strain>
    </source>
</reference>
<feature type="transmembrane region" description="Helical" evidence="1">
    <location>
        <begin position="52"/>
        <end position="71"/>
    </location>
</feature>
<feature type="transmembrane region" description="Helical" evidence="1">
    <location>
        <begin position="127"/>
        <end position="146"/>
    </location>
</feature>
<evidence type="ECO:0000256" key="1">
    <source>
        <dbReference type="SAM" id="Phobius"/>
    </source>
</evidence>
<feature type="transmembrane region" description="Helical" evidence="1">
    <location>
        <begin position="91"/>
        <end position="121"/>
    </location>
</feature>
<feature type="transmembrane region" description="Helical" evidence="1">
    <location>
        <begin position="240"/>
        <end position="260"/>
    </location>
</feature>
<feature type="transmembrane region" description="Helical" evidence="1">
    <location>
        <begin position="403"/>
        <end position="422"/>
    </location>
</feature>
<evidence type="ECO:0000313" key="2">
    <source>
        <dbReference type="EMBL" id="SHH99142.1"/>
    </source>
</evidence>
<name>A0A1M5XHN2_9VIBR</name>
<organism evidence="2 3">
    <name type="scientific">Vibrio aerogenes CECT 7868</name>
    <dbReference type="NCBI Taxonomy" id="1216006"/>
    <lineage>
        <taxon>Bacteria</taxon>
        <taxon>Pseudomonadati</taxon>
        <taxon>Pseudomonadota</taxon>
        <taxon>Gammaproteobacteria</taxon>
        <taxon>Vibrionales</taxon>
        <taxon>Vibrionaceae</taxon>
        <taxon>Vibrio</taxon>
    </lineage>
</organism>
<evidence type="ECO:0008006" key="4">
    <source>
        <dbReference type="Google" id="ProtNLM"/>
    </source>
</evidence>
<dbReference type="RefSeq" id="WP_073602916.1">
    <property type="nucleotide sequence ID" value="NZ_FQXZ01000012.1"/>
</dbReference>
<dbReference type="STRING" id="1216006.VA7868_01153"/>
<keyword evidence="1" id="KW-0812">Transmembrane</keyword>
<keyword evidence="1" id="KW-0472">Membrane</keyword>